<evidence type="ECO:0000256" key="1">
    <source>
        <dbReference type="SAM" id="MobiDB-lite"/>
    </source>
</evidence>
<reference evidence="3" key="1">
    <citation type="journal article" date="2019" name="Int. J. Syst. Evol. Microbiol.">
        <title>The Global Catalogue of Microorganisms (GCM) 10K type strain sequencing project: providing services to taxonomists for standard genome sequencing and annotation.</title>
        <authorList>
            <consortium name="The Broad Institute Genomics Platform"/>
            <consortium name="The Broad Institute Genome Sequencing Center for Infectious Disease"/>
            <person name="Wu L."/>
            <person name="Ma J."/>
        </authorList>
    </citation>
    <scope>NUCLEOTIDE SEQUENCE [LARGE SCALE GENOMIC DNA]</scope>
    <source>
        <strain evidence="3">JCM 3106</strain>
    </source>
</reference>
<organism evidence="2 3">
    <name type="scientific">Streptosporangium longisporum</name>
    <dbReference type="NCBI Taxonomy" id="46187"/>
    <lineage>
        <taxon>Bacteria</taxon>
        <taxon>Bacillati</taxon>
        <taxon>Actinomycetota</taxon>
        <taxon>Actinomycetes</taxon>
        <taxon>Streptosporangiales</taxon>
        <taxon>Streptosporangiaceae</taxon>
        <taxon>Streptosporangium</taxon>
    </lineage>
</organism>
<sequence length="79" mass="8610">MLAHSAPTPGPGLHAYISGNASTPATTRLHTATSLEDNTQAWRRARPYDTMSTNESVPKQWASALVYQRSCAAEWHTAI</sequence>
<gene>
    <name evidence="2" type="ORF">GCM10017559_80820</name>
</gene>
<evidence type="ECO:0000313" key="2">
    <source>
        <dbReference type="EMBL" id="GAA3040277.1"/>
    </source>
</evidence>
<comment type="caution">
    <text evidence="2">The sequence shown here is derived from an EMBL/GenBank/DDBJ whole genome shotgun (WGS) entry which is preliminary data.</text>
</comment>
<proteinExistence type="predicted"/>
<evidence type="ECO:0000313" key="3">
    <source>
        <dbReference type="Proteomes" id="UP001499930"/>
    </source>
</evidence>
<name>A0ABP6LG11_9ACTN</name>
<accession>A0ABP6LG11</accession>
<protein>
    <submittedName>
        <fullName evidence="2">Uncharacterized protein</fullName>
    </submittedName>
</protein>
<feature type="region of interest" description="Disordered" evidence="1">
    <location>
        <begin position="1"/>
        <end position="20"/>
    </location>
</feature>
<keyword evidence="3" id="KW-1185">Reference proteome</keyword>
<dbReference type="EMBL" id="BAAAWD010000031">
    <property type="protein sequence ID" value="GAA3040277.1"/>
    <property type="molecule type" value="Genomic_DNA"/>
</dbReference>
<dbReference type="Proteomes" id="UP001499930">
    <property type="component" value="Unassembled WGS sequence"/>
</dbReference>